<keyword evidence="2" id="KW-1185">Reference proteome</keyword>
<evidence type="ECO:0000313" key="1">
    <source>
        <dbReference type="EMBL" id="BDW93357.1"/>
    </source>
</evidence>
<accession>A0AA48HF94</accession>
<dbReference type="EMBL" id="AP027268">
    <property type="protein sequence ID" value="BDW93357.1"/>
    <property type="molecule type" value="Genomic_DNA"/>
</dbReference>
<dbReference type="Proteomes" id="UP001330184">
    <property type="component" value="Chromosome"/>
</dbReference>
<sequence>MRVIFGIVFMISLSVYCQDRNRIDSLALFSSINREIKNLNSDEATETLVLKDNSGNAILIWKTQRKYCSLIANYRSPNKSLRKMRISKKNRDRLDYIFQNKEEIMESDLKDCFEDAYNITRVWLNFNDQGYNYSFDTNCKQEKLVKPLYALYFSLFR</sequence>
<reference evidence="1 2" key="1">
    <citation type="submission" date="2023-01" db="EMBL/GenBank/DDBJ databases">
        <title>Complete genome sequence of Muricauda aquimarina strain IFOP_LL357.</title>
        <authorList>
            <person name="Gajardo G."/>
            <person name="Ueki S."/>
            <person name="Maruyama F."/>
        </authorList>
    </citation>
    <scope>NUCLEOTIDE SEQUENCE [LARGE SCALE GENOMIC DNA]</scope>
    <source>
        <strain evidence="1 2">IFOP_LL357</strain>
    </source>
</reference>
<dbReference type="AlphaFoldDB" id="A0AA48HF94"/>
<proteinExistence type="predicted"/>
<gene>
    <name evidence="1" type="ORF">MACH07_21890</name>
</gene>
<organism evidence="1 2">
    <name type="scientific">Flagellimonas marinaquae</name>
    <dbReference type="NCBI Taxonomy" id="254955"/>
    <lineage>
        <taxon>Bacteria</taxon>
        <taxon>Pseudomonadati</taxon>
        <taxon>Bacteroidota</taxon>
        <taxon>Flavobacteriia</taxon>
        <taxon>Flavobacteriales</taxon>
        <taxon>Flavobacteriaceae</taxon>
        <taxon>Flagellimonas</taxon>
    </lineage>
</organism>
<dbReference type="RefSeq" id="WP_338193780.1">
    <property type="nucleotide sequence ID" value="NZ_AP027268.1"/>
</dbReference>
<evidence type="ECO:0000313" key="2">
    <source>
        <dbReference type="Proteomes" id="UP001330184"/>
    </source>
</evidence>
<name>A0AA48HF94_9FLAO</name>
<protein>
    <submittedName>
        <fullName evidence="1">Uncharacterized protein</fullName>
    </submittedName>
</protein>